<reference evidence="1 2" key="1">
    <citation type="submission" date="2014-12" db="EMBL/GenBank/DDBJ databases">
        <title>Genome sequencing of Chryseobacterium taiwanense TPW19.</title>
        <authorList>
            <person name="Tan P.W."/>
            <person name="Chan K.-G."/>
        </authorList>
    </citation>
    <scope>NUCLEOTIDE SEQUENCE [LARGE SCALE GENOMIC DNA]</scope>
    <source>
        <strain evidence="1 2">TPW19</strain>
    </source>
</reference>
<proteinExistence type="predicted"/>
<evidence type="ECO:0000313" key="2">
    <source>
        <dbReference type="Proteomes" id="UP000031167"/>
    </source>
</evidence>
<organism evidence="1 2">
    <name type="scientific">Chryseobacterium taiwanense</name>
    <dbReference type="NCBI Taxonomy" id="363331"/>
    <lineage>
        <taxon>Bacteria</taxon>
        <taxon>Pseudomonadati</taxon>
        <taxon>Bacteroidota</taxon>
        <taxon>Flavobacteriia</taxon>
        <taxon>Flavobacteriales</taxon>
        <taxon>Weeksellaceae</taxon>
        <taxon>Chryseobacterium group</taxon>
        <taxon>Chryseobacterium</taxon>
    </lineage>
</organism>
<name>A0A0B4EAM9_9FLAO</name>
<dbReference type="Pfam" id="PF16266">
    <property type="entry name" value="DUF4919"/>
    <property type="match status" value="1"/>
</dbReference>
<accession>A0A0B4EAM9</accession>
<comment type="caution">
    <text evidence="1">The sequence shown here is derived from an EMBL/GenBank/DDBJ whole genome shotgun (WGS) entry which is preliminary data.</text>
</comment>
<dbReference type="OrthoDB" id="686440at2"/>
<evidence type="ECO:0000313" key="1">
    <source>
        <dbReference type="EMBL" id="KIC63678.1"/>
    </source>
</evidence>
<keyword evidence="2" id="KW-1185">Reference proteome</keyword>
<dbReference type="RefSeq" id="WP_039367493.1">
    <property type="nucleotide sequence ID" value="NZ_JWTA01000005.1"/>
</dbReference>
<dbReference type="EMBL" id="JWTA01000005">
    <property type="protein sequence ID" value="KIC63678.1"/>
    <property type="molecule type" value="Genomic_DNA"/>
</dbReference>
<dbReference type="Proteomes" id="UP000031167">
    <property type="component" value="Unassembled WGS sequence"/>
</dbReference>
<evidence type="ECO:0008006" key="3">
    <source>
        <dbReference type="Google" id="ProtNLM"/>
    </source>
</evidence>
<gene>
    <name evidence="1" type="ORF">RM51_08450</name>
</gene>
<sequence length="223" mass="25809">MITKLITFLSFTPLFIFGQENFNYKRDFENILKETKNKNSELYSENLMERYTKTDTTLTDKQMLSLLISFTDNKNYKPYKDLGFGRNLYQLNEEEKFDEVIKSGNEFLATHPFDLKTLYEVSYAYHKKDNKILAENYLIKAMLIFKAMLYSGDGKSMETPAFALSPTDGQDLIKKGISAKIGKMGSGHDKNGYFIDILDAIFEDGTTQTLYFIIPHATKKMFE</sequence>
<dbReference type="STRING" id="363331.RM51_08450"/>
<dbReference type="InterPro" id="IPR032578">
    <property type="entry name" value="DUF4919"/>
</dbReference>
<dbReference type="AlphaFoldDB" id="A0A0B4EAM9"/>
<protein>
    <recommendedName>
        <fullName evidence="3">DUF4919 domain-containing protein</fullName>
    </recommendedName>
</protein>